<dbReference type="SUPFAM" id="SSF53474">
    <property type="entry name" value="alpha/beta-Hydrolases"/>
    <property type="match status" value="1"/>
</dbReference>
<organism evidence="1 2">
    <name type="scientific">Rhodococcus rhodnii</name>
    <dbReference type="NCBI Taxonomy" id="38312"/>
    <lineage>
        <taxon>Bacteria</taxon>
        <taxon>Bacillati</taxon>
        <taxon>Actinomycetota</taxon>
        <taxon>Actinomycetes</taxon>
        <taxon>Mycobacteriales</taxon>
        <taxon>Nocardiaceae</taxon>
        <taxon>Rhodococcus</taxon>
    </lineage>
</organism>
<comment type="caution">
    <text evidence="1">The sequence shown here is derived from an EMBL/GenBank/DDBJ whole genome shotgun (WGS) entry which is preliminary data.</text>
</comment>
<proteinExistence type="predicted"/>
<accession>A0A6P2CFZ2</accession>
<dbReference type="AlphaFoldDB" id="A0A6P2CFZ2"/>
<dbReference type="InterPro" id="IPR029058">
    <property type="entry name" value="AB_hydrolase_fold"/>
</dbReference>
<protein>
    <submittedName>
        <fullName evidence="1">Alpha/beta hydrolase</fullName>
    </submittedName>
</protein>
<sequence>METTRVSVGGEQIPVVVGGPETTHTVMLLGDTGHEPDSFTTVCERLHNSALRTIVPQDPAALDRTTLMGLLDALEIGWVNLVGIDGGAELAWAVAATQFGRFASLVVADRGHPAVPDRGGLVRDAACPPVELPTTVLVSQPDRAPEARGSGRFVYADFRMVELAPVAQVPRDAAAELATEITLRTSPW</sequence>
<dbReference type="EMBL" id="QRCM01000001">
    <property type="protein sequence ID" value="TXG90860.1"/>
    <property type="molecule type" value="Genomic_DNA"/>
</dbReference>
<reference evidence="1 2" key="1">
    <citation type="submission" date="2018-07" db="EMBL/GenBank/DDBJ databases">
        <title>Genome sequence of Rhodococcus rhodnii ATCC 35071 from Rhodnius prolixus.</title>
        <authorList>
            <person name="Patel V."/>
            <person name="Vogel K.J."/>
        </authorList>
    </citation>
    <scope>NUCLEOTIDE SEQUENCE [LARGE SCALE GENOMIC DNA]</scope>
    <source>
        <strain evidence="1 2">ATCC 35071</strain>
    </source>
</reference>
<dbReference type="Proteomes" id="UP000471120">
    <property type="component" value="Unassembled WGS sequence"/>
</dbReference>
<evidence type="ECO:0000313" key="2">
    <source>
        <dbReference type="Proteomes" id="UP000471120"/>
    </source>
</evidence>
<dbReference type="GO" id="GO:0016787">
    <property type="term" value="F:hydrolase activity"/>
    <property type="evidence" value="ECO:0007669"/>
    <property type="project" value="UniProtKB-KW"/>
</dbReference>
<dbReference type="Gene3D" id="3.40.50.1820">
    <property type="entry name" value="alpha/beta hydrolase"/>
    <property type="match status" value="1"/>
</dbReference>
<name>A0A6P2CFZ2_9NOCA</name>
<dbReference type="RefSeq" id="WP_010838721.1">
    <property type="nucleotide sequence ID" value="NZ_QRCM01000001.1"/>
</dbReference>
<keyword evidence="1" id="KW-0378">Hydrolase</keyword>
<evidence type="ECO:0000313" key="1">
    <source>
        <dbReference type="EMBL" id="TXG90860.1"/>
    </source>
</evidence>
<gene>
    <name evidence="1" type="ORF">DW322_12270</name>
</gene>